<dbReference type="AlphaFoldDB" id="A0A3M7PVA2"/>
<dbReference type="EMBL" id="REGN01008666">
    <property type="protein sequence ID" value="RNA03047.1"/>
    <property type="molecule type" value="Genomic_DNA"/>
</dbReference>
<sequence>MKFDQKFYFADNRRRHEKNSYLEINTNLEEKCLLEGGSFKTPELVVRKKHFKDLNFFSKQMKKFIKYLLIMIIWQNANVHEIQNFSAI</sequence>
<reference evidence="1 2" key="1">
    <citation type="journal article" date="2018" name="Sci. Rep.">
        <title>Genomic signatures of local adaptation to the degree of environmental predictability in rotifers.</title>
        <authorList>
            <person name="Franch-Gras L."/>
            <person name="Hahn C."/>
            <person name="Garcia-Roger E.M."/>
            <person name="Carmona M.J."/>
            <person name="Serra M."/>
            <person name="Gomez A."/>
        </authorList>
    </citation>
    <scope>NUCLEOTIDE SEQUENCE [LARGE SCALE GENOMIC DNA]</scope>
    <source>
        <strain evidence="1">HYR1</strain>
    </source>
</reference>
<name>A0A3M7PVA2_BRAPC</name>
<comment type="caution">
    <text evidence="1">The sequence shown here is derived from an EMBL/GenBank/DDBJ whole genome shotgun (WGS) entry which is preliminary data.</text>
</comment>
<gene>
    <name evidence="1" type="ORF">BpHYR1_050860</name>
</gene>
<protein>
    <submittedName>
        <fullName evidence="1">Uncharacterized protein</fullName>
    </submittedName>
</protein>
<organism evidence="1 2">
    <name type="scientific">Brachionus plicatilis</name>
    <name type="common">Marine rotifer</name>
    <name type="synonym">Brachionus muelleri</name>
    <dbReference type="NCBI Taxonomy" id="10195"/>
    <lineage>
        <taxon>Eukaryota</taxon>
        <taxon>Metazoa</taxon>
        <taxon>Spiralia</taxon>
        <taxon>Gnathifera</taxon>
        <taxon>Rotifera</taxon>
        <taxon>Eurotatoria</taxon>
        <taxon>Monogononta</taxon>
        <taxon>Pseudotrocha</taxon>
        <taxon>Ploima</taxon>
        <taxon>Brachionidae</taxon>
        <taxon>Brachionus</taxon>
    </lineage>
</organism>
<proteinExistence type="predicted"/>
<keyword evidence="2" id="KW-1185">Reference proteome</keyword>
<dbReference type="Proteomes" id="UP000276133">
    <property type="component" value="Unassembled WGS sequence"/>
</dbReference>
<evidence type="ECO:0000313" key="1">
    <source>
        <dbReference type="EMBL" id="RNA03047.1"/>
    </source>
</evidence>
<evidence type="ECO:0000313" key="2">
    <source>
        <dbReference type="Proteomes" id="UP000276133"/>
    </source>
</evidence>
<accession>A0A3M7PVA2</accession>